<organism evidence="3 4">
    <name type="scientific">Heterosigma akashiwo virus 01</name>
    <name type="common">HaV01</name>
    <dbReference type="NCBI Taxonomy" id="97195"/>
    <lineage>
        <taxon>Viruses</taxon>
        <taxon>Varidnaviria</taxon>
        <taxon>Bamfordvirae</taxon>
        <taxon>Nucleocytoviricota</taxon>
        <taxon>Megaviricetes</taxon>
        <taxon>Algavirales</taxon>
        <taxon>Phycodnaviridae</taxon>
        <taxon>Raphidovirus</taxon>
        <taxon>Raphidovirus japonicum</taxon>
    </lineage>
</organism>
<keyword evidence="2" id="KW-1133">Transmembrane helix</keyword>
<evidence type="ECO:0000313" key="4">
    <source>
        <dbReference type="Proteomes" id="UP000232488"/>
    </source>
</evidence>
<dbReference type="RefSeq" id="YP_009507471.1">
    <property type="nucleotide sequence ID" value="NC_038553.1"/>
</dbReference>
<keyword evidence="2" id="KW-0472">Membrane</keyword>
<dbReference type="EMBL" id="KX008963">
    <property type="protein sequence ID" value="AOM63405.1"/>
    <property type="molecule type" value="Genomic_DNA"/>
</dbReference>
<proteinExistence type="predicted"/>
<dbReference type="GeneID" id="37618455"/>
<keyword evidence="4" id="KW-1185">Reference proteome</keyword>
<sequence length="267" mass="31029">MTKGKSRYSSKRTSIDPLSLNFGEETLSVETMPNLFDKDVGAGEGIQVFDDNQSLPPPSKQRDSMYNNKKRSSIGNIIESQSFIPFTLVGFLIIYFGFIFTRRVAINMFHRINIIERSILELAERLEMSKIKNMGADRQQMRYMKDIYEKLGQLWKERSQNNKQVNTLWSERETVRSYINQLVMARNDIYSKLNSYHPVSETFRLTGKEKFSEIGQDVMKMFNAFDSVREGVPQDIQDKMIHIIITKLPPDLNEDIQNATRTIVSQM</sequence>
<gene>
    <name evidence="3" type="primary">HaV53_ORF74</name>
</gene>
<feature type="region of interest" description="Disordered" evidence="1">
    <location>
        <begin position="47"/>
        <end position="67"/>
    </location>
</feature>
<reference evidence="3 4" key="1">
    <citation type="submission" date="2016-03" db="EMBL/GenBank/DDBJ databases">
        <title>Genome sequences of a Phycodnavirus, Heterosigma akashiwo virus strain 53.</title>
        <authorList>
            <person name="Ueki S."/>
            <person name="Ogura Y."/>
            <person name="Hayashi T."/>
        </authorList>
    </citation>
    <scope>NUCLEOTIDE SEQUENCE [LARGE SCALE GENOMIC DNA]</scope>
    <source>
        <strain evidence="3">HaV53</strain>
    </source>
</reference>
<dbReference type="KEGG" id="vg:37618455"/>
<protein>
    <submittedName>
        <fullName evidence="3">Uncharacterized protein</fullName>
    </submittedName>
</protein>
<organismHost>
    <name type="scientific">Heterosigma akashiwo</name>
    <name type="common">Chromophytic alga</name>
    <name type="synonym">Heterosigma carterae</name>
    <dbReference type="NCBI Taxonomy" id="2829"/>
</organismHost>
<feature type="transmembrane region" description="Helical" evidence="2">
    <location>
        <begin position="83"/>
        <end position="101"/>
    </location>
</feature>
<evidence type="ECO:0000313" key="3">
    <source>
        <dbReference type="EMBL" id="AOM63405.1"/>
    </source>
</evidence>
<name>A0A1C9C541_HAV01</name>
<dbReference type="Proteomes" id="UP000232488">
    <property type="component" value="Segment"/>
</dbReference>
<evidence type="ECO:0000256" key="2">
    <source>
        <dbReference type="SAM" id="Phobius"/>
    </source>
</evidence>
<keyword evidence="2" id="KW-0812">Transmembrane</keyword>
<accession>A0A1C9C541</accession>
<evidence type="ECO:0000256" key="1">
    <source>
        <dbReference type="SAM" id="MobiDB-lite"/>
    </source>
</evidence>